<evidence type="ECO:0000256" key="8">
    <source>
        <dbReference type="RuleBase" id="RU363032"/>
    </source>
</evidence>
<proteinExistence type="inferred from homology"/>
<comment type="caution">
    <text evidence="10">The sequence shown here is derived from an EMBL/GenBank/DDBJ whole genome shotgun (WGS) entry which is preliminary data.</text>
</comment>
<accession>A0A2G6KF54</accession>
<feature type="transmembrane region" description="Helical" evidence="8">
    <location>
        <begin position="105"/>
        <end position="129"/>
    </location>
</feature>
<keyword evidence="3 8" id="KW-0813">Transport</keyword>
<dbReference type="EMBL" id="PDSK01000090">
    <property type="protein sequence ID" value="PIE34306.1"/>
    <property type="molecule type" value="Genomic_DNA"/>
</dbReference>
<keyword evidence="6 8" id="KW-1133">Transmembrane helix</keyword>
<feature type="transmembrane region" description="Helical" evidence="8">
    <location>
        <begin position="149"/>
        <end position="172"/>
    </location>
</feature>
<feature type="domain" description="ABC transmembrane type-1" evidence="9">
    <location>
        <begin position="66"/>
        <end position="274"/>
    </location>
</feature>
<sequence>MRCDAASKRWGRMPPPYIILLFPAVSFILIMYAYPFILSFIKSFQIDGAITLGNYKKSLELYSRDILFTLTVTVFNSILATVLGILLSIYFRLKDSFISRTLAKLYRLPIFIPFVVVAQMMNSFLAPHGLLNLLLGRVGVVDLENPLQLFNFAGLSFGFIWKLVPFTVMIIFGGFQMIDNSYIEAARSAGATLRHVILKILIPMNRSSILVALVLVYSQIVGTFTLPYMLIGGKIPTTITVDIAHRVNYYRDFGVANALGVFSYAMVIITAIYYLKMNIKDAKSAQPKF</sequence>
<evidence type="ECO:0000256" key="3">
    <source>
        <dbReference type="ARBA" id="ARBA00022448"/>
    </source>
</evidence>
<dbReference type="Proteomes" id="UP000230821">
    <property type="component" value="Unassembled WGS sequence"/>
</dbReference>
<dbReference type="SUPFAM" id="SSF161098">
    <property type="entry name" value="MetI-like"/>
    <property type="match status" value="1"/>
</dbReference>
<organism evidence="10 11">
    <name type="scientific">candidate division KSB3 bacterium</name>
    <dbReference type="NCBI Taxonomy" id="2044937"/>
    <lineage>
        <taxon>Bacteria</taxon>
        <taxon>candidate division KSB3</taxon>
    </lineage>
</organism>
<dbReference type="AlphaFoldDB" id="A0A2G6KF54"/>
<feature type="transmembrane region" description="Helical" evidence="8">
    <location>
        <begin position="209"/>
        <end position="231"/>
    </location>
</feature>
<evidence type="ECO:0000256" key="1">
    <source>
        <dbReference type="ARBA" id="ARBA00004651"/>
    </source>
</evidence>
<dbReference type="GO" id="GO:0055085">
    <property type="term" value="P:transmembrane transport"/>
    <property type="evidence" value="ECO:0007669"/>
    <property type="project" value="InterPro"/>
</dbReference>
<comment type="similarity">
    <text evidence="2">Belongs to the binding-protein-dependent transport system permease family. CysTW subfamily.</text>
</comment>
<evidence type="ECO:0000256" key="7">
    <source>
        <dbReference type="ARBA" id="ARBA00023136"/>
    </source>
</evidence>
<dbReference type="InterPro" id="IPR035906">
    <property type="entry name" value="MetI-like_sf"/>
</dbReference>
<evidence type="ECO:0000256" key="4">
    <source>
        <dbReference type="ARBA" id="ARBA00022475"/>
    </source>
</evidence>
<feature type="transmembrane region" description="Helical" evidence="8">
    <location>
        <begin position="17"/>
        <end position="37"/>
    </location>
</feature>
<comment type="subcellular location">
    <subcellularLocation>
        <location evidence="1 8">Cell membrane</location>
        <topology evidence="1 8">Multi-pass membrane protein</topology>
    </subcellularLocation>
</comment>
<feature type="transmembrane region" description="Helical" evidence="8">
    <location>
        <begin position="255"/>
        <end position="275"/>
    </location>
</feature>
<dbReference type="GO" id="GO:0005886">
    <property type="term" value="C:plasma membrane"/>
    <property type="evidence" value="ECO:0007669"/>
    <property type="project" value="UniProtKB-SubCell"/>
</dbReference>
<reference evidence="10 11" key="1">
    <citation type="submission" date="2017-10" db="EMBL/GenBank/DDBJ databases">
        <title>Novel microbial diversity and functional potential in the marine mammal oral microbiome.</title>
        <authorList>
            <person name="Dudek N.K."/>
            <person name="Sun C.L."/>
            <person name="Burstein D."/>
            <person name="Kantor R.S."/>
            <person name="Aliaga Goltsman D.S."/>
            <person name="Bik E.M."/>
            <person name="Thomas B.C."/>
            <person name="Banfield J.F."/>
            <person name="Relman D.A."/>
        </authorList>
    </citation>
    <scope>NUCLEOTIDE SEQUENCE [LARGE SCALE GENOMIC DNA]</scope>
    <source>
        <strain evidence="10">DOLJORAL78_47_16</strain>
    </source>
</reference>
<protein>
    <submittedName>
        <fullName evidence="10">ABC transporter permease</fullName>
    </submittedName>
</protein>
<evidence type="ECO:0000313" key="10">
    <source>
        <dbReference type="EMBL" id="PIE34306.1"/>
    </source>
</evidence>
<dbReference type="Pfam" id="PF00528">
    <property type="entry name" value="BPD_transp_1"/>
    <property type="match status" value="1"/>
</dbReference>
<evidence type="ECO:0000259" key="9">
    <source>
        <dbReference type="PROSITE" id="PS50928"/>
    </source>
</evidence>
<dbReference type="PANTHER" id="PTHR42929">
    <property type="entry name" value="INNER MEMBRANE ABC TRANSPORTER PERMEASE PROTEIN YDCU-RELATED-RELATED"/>
    <property type="match status" value="1"/>
</dbReference>
<keyword evidence="5 8" id="KW-0812">Transmembrane</keyword>
<name>A0A2G6KF54_9BACT</name>
<evidence type="ECO:0000256" key="5">
    <source>
        <dbReference type="ARBA" id="ARBA00022692"/>
    </source>
</evidence>
<dbReference type="InterPro" id="IPR000515">
    <property type="entry name" value="MetI-like"/>
</dbReference>
<evidence type="ECO:0000256" key="6">
    <source>
        <dbReference type="ARBA" id="ARBA00022989"/>
    </source>
</evidence>
<dbReference type="CDD" id="cd06261">
    <property type="entry name" value="TM_PBP2"/>
    <property type="match status" value="1"/>
</dbReference>
<gene>
    <name evidence="10" type="ORF">CSA56_07935</name>
</gene>
<dbReference type="Gene3D" id="1.10.3720.10">
    <property type="entry name" value="MetI-like"/>
    <property type="match status" value="1"/>
</dbReference>
<dbReference type="PROSITE" id="PS50928">
    <property type="entry name" value="ABC_TM1"/>
    <property type="match status" value="1"/>
</dbReference>
<keyword evidence="7 8" id="KW-0472">Membrane</keyword>
<evidence type="ECO:0000313" key="11">
    <source>
        <dbReference type="Proteomes" id="UP000230821"/>
    </source>
</evidence>
<dbReference type="PANTHER" id="PTHR42929:SF1">
    <property type="entry name" value="INNER MEMBRANE ABC TRANSPORTER PERMEASE PROTEIN YDCU-RELATED"/>
    <property type="match status" value="1"/>
</dbReference>
<feature type="transmembrane region" description="Helical" evidence="8">
    <location>
        <begin position="66"/>
        <end position="93"/>
    </location>
</feature>
<evidence type="ECO:0000256" key="2">
    <source>
        <dbReference type="ARBA" id="ARBA00007069"/>
    </source>
</evidence>
<keyword evidence="4" id="KW-1003">Cell membrane</keyword>